<evidence type="ECO:0000313" key="8">
    <source>
        <dbReference type="EMBL" id="GMT13472.1"/>
    </source>
</evidence>
<dbReference type="GO" id="GO:0043161">
    <property type="term" value="P:proteasome-mediated ubiquitin-dependent protein catabolic process"/>
    <property type="evidence" value="ECO:0007669"/>
    <property type="project" value="InterPro"/>
</dbReference>
<dbReference type="InterPro" id="IPR018200">
    <property type="entry name" value="USP_CS"/>
</dbReference>
<evidence type="ECO:0000313" key="9">
    <source>
        <dbReference type="Proteomes" id="UP001432322"/>
    </source>
</evidence>
<name>A0AAV5V3T0_9BILA</name>
<dbReference type="AlphaFoldDB" id="A0AAV5V3T0"/>
<dbReference type="GO" id="GO:0004843">
    <property type="term" value="F:cysteine-type deubiquitinase activity"/>
    <property type="evidence" value="ECO:0007669"/>
    <property type="project" value="UniProtKB-EC"/>
</dbReference>
<dbReference type="InterPro" id="IPR001394">
    <property type="entry name" value="Peptidase_C19_UCH"/>
</dbReference>
<organism evidence="8 9">
    <name type="scientific">Pristionchus fissidentatus</name>
    <dbReference type="NCBI Taxonomy" id="1538716"/>
    <lineage>
        <taxon>Eukaryota</taxon>
        <taxon>Metazoa</taxon>
        <taxon>Ecdysozoa</taxon>
        <taxon>Nematoda</taxon>
        <taxon>Chromadorea</taxon>
        <taxon>Rhabditida</taxon>
        <taxon>Rhabditina</taxon>
        <taxon>Diplogasteromorpha</taxon>
        <taxon>Diplogasteroidea</taxon>
        <taxon>Neodiplogasteridae</taxon>
        <taxon>Pristionchus</taxon>
    </lineage>
</organism>
<evidence type="ECO:0000256" key="1">
    <source>
        <dbReference type="ARBA" id="ARBA00000707"/>
    </source>
</evidence>
<accession>A0AAV5V3T0</accession>
<reference evidence="8" key="1">
    <citation type="submission" date="2023-10" db="EMBL/GenBank/DDBJ databases">
        <title>Genome assembly of Pristionchus species.</title>
        <authorList>
            <person name="Yoshida K."/>
            <person name="Sommer R.J."/>
        </authorList>
    </citation>
    <scope>NUCLEOTIDE SEQUENCE</scope>
    <source>
        <strain evidence="8">RS5133</strain>
    </source>
</reference>
<evidence type="ECO:0000256" key="6">
    <source>
        <dbReference type="ARBA" id="ARBA00022807"/>
    </source>
</evidence>
<dbReference type="Pfam" id="PF00443">
    <property type="entry name" value="UCH"/>
    <property type="match status" value="1"/>
</dbReference>
<comment type="caution">
    <text evidence="8">The sequence shown here is derived from an EMBL/GenBank/DDBJ whole genome shotgun (WGS) entry which is preliminary data.</text>
</comment>
<feature type="non-terminal residue" evidence="8">
    <location>
        <position position="339"/>
    </location>
</feature>
<evidence type="ECO:0000256" key="3">
    <source>
        <dbReference type="ARBA" id="ARBA00022670"/>
    </source>
</evidence>
<protein>
    <recommendedName>
        <fullName evidence="2">ubiquitinyl hydrolase 1</fullName>
        <ecNumber evidence="2">3.4.19.12</ecNumber>
    </recommendedName>
</protein>
<feature type="domain" description="USP" evidence="7">
    <location>
        <begin position="3"/>
        <end position="292"/>
    </location>
</feature>
<evidence type="ECO:0000256" key="4">
    <source>
        <dbReference type="ARBA" id="ARBA00022786"/>
    </source>
</evidence>
<dbReference type="PANTHER" id="PTHR43982">
    <property type="entry name" value="UBIQUITIN CARBOXYL-TERMINAL HYDROLASE"/>
    <property type="match status" value="1"/>
</dbReference>
<dbReference type="PROSITE" id="PS00973">
    <property type="entry name" value="USP_2"/>
    <property type="match status" value="1"/>
</dbReference>
<dbReference type="EC" id="3.4.19.12" evidence="2"/>
<dbReference type="CDD" id="cd02257">
    <property type="entry name" value="Peptidase_C19"/>
    <property type="match status" value="1"/>
</dbReference>
<keyword evidence="3" id="KW-0645">Protease</keyword>
<keyword evidence="5" id="KW-0378">Hydrolase</keyword>
<dbReference type="InterPro" id="IPR028889">
    <property type="entry name" value="USP"/>
</dbReference>
<dbReference type="Proteomes" id="UP001432322">
    <property type="component" value="Unassembled WGS sequence"/>
</dbReference>
<sequence length="339" mass="39025">MPRGIVNPDSNICWLASCVQVLADIPSFRKALINHKFDGATKRNPIPRFLRTLRNVLLQLQEDDASPINIDSLRAAGHAVQAIYFRPLVHEDSGEHLTQIMRYVEEAGLEEEICKGFLMSDTLSPRPRSSLTTLNRTADTFDEALRRAMICDNTGAKHWIKDPPAVFTFTIVRHHVELNYPFIFNDTFCLDRFMSDRKEEVDSVNQFSEDAEAVLASWNDYQYDLRSVVVHRGHSINAGHYFVFRKVPNQRDEWYKLDDDRISIKTTNHMLRVARGSYGGTESAAALVYVRRGYEIDDVRPRRPRRPIREDSGGEQLEQQCLLQMLQDDDDCILLQKAI</sequence>
<dbReference type="Gene3D" id="3.90.70.10">
    <property type="entry name" value="Cysteine proteinases"/>
    <property type="match status" value="2"/>
</dbReference>
<dbReference type="GO" id="GO:0070628">
    <property type="term" value="F:proteasome binding"/>
    <property type="evidence" value="ECO:0007669"/>
    <property type="project" value="TreeGrafter"/>
</dbReference>
<comment type="catalytic activity">
    <reaction evidence="1">
        <text>Thiol-dependent hydrolysis of ester, thioester, amide, peptide and isopeptide bonds formed by the C-terminal Gly of ubiquitin (a 76-residue protein attached to proteins as an intracellular targeting signal).</text>
        <dbReference type="EC" id="3.4.19.12"/>
    </reaction>
</comment>
<dbReference type="SUPFAM" id="SSF54001">
    <property type="entry name" value="Cysteine proteinases"/>
    <property type="match status" value="1"/>
</dbReference>
<dbReference type="InterPro" id="IPR038765">
    <property type="entry name" value="Papain-like_cys_pep_sf"/>
</dbReference>
<dbReference type="GO" id="GO:0016579">
    <property type="term" value="P:protein deubiquitination"/>
    <property type="evidence" value="ECO:0007669"/>
    <property type="project" value="InterPro"/>
</dbReference>
<evidence type="ECO:0000256" key="5">
    <source>
        <dbReference type="ARBA" id="ARBA00022801"/>
    </source>
</evidence>
<keyword evidence="4" id="KW-0833">Ubl conjugation pathway</keyword>
<keyword evidence="6" id="KW-0788">Thiol protease</keyword>
<dbReference type="PANTHER" id="PTHR43982:SF6">
    <property type="entry name" value="UBIQUITIN CARBOXYL-TERMINAL HYDROLASE 2-RELATED"/>
    <property type="match status" value="1"/>
</dbReference>
<dbReference type="EMBL" id="BTSY01000002">
    <property type="protein sequence ID" value="GMT13472.1"/>
    <property type="molecule type" value="Genomic_DNA"/>
</dbReference>
<proteinExistence type="predicted"/>
<evidence type="ECO:0000256" key="2">
    <source>
        <dbReference type="ARBA" id="ARBA00012759"/>
    </source>
</evidence>
<dbReference type="PROSITE" id="PS50235">
    <property type="entry name" value="USP_3"/>
    <property type="match status" value="1"/>
</dbReference>
<gene>
    <name evidence="8" type="ORF">PFISCL1PPCAC_4769</name>
</gene>
<dbReference type="GO" id="GO:0061136">
    <property type="term" value="P:regulation of proteasomal protein catabolic process"/>
    <property type="evidence" value="ECO:0007669"/>
    <property type="project" value="TreeGrafter"/>
</dbReference>
<evidence type="ECO:0000259" key="7">
    <source>
        <dbReference type="PROSITE" id="PS50235"/>
    </source>
</evidence>
<dbReference type="InterPro" id="IPR044635">
    <property type="entry name" value="UBP14-like"/>
</dbReference>
<keyword evidence="9" id="KW-1185">Reference proteome</keyword>